<dbReference type="Pfam" id="PF00578">
    <property type="entry name" value="AhpC-TSA"/>
    <property type="match status" value="1"/>
</dbReference>
<dbReference type="InterPro" id="IPR017937">
    <property type="entry name" value="Thioredoxin_CS"/>
</dbReference>
<dbReference type="InterPro" id="IPR000866">
    <property type="entry name" value="AhpC/TSA"/>
</dbReference>
<dbReference type="Proteomes" id="UP000319700">
    <property type="component" value="Unassembled WGS sequence"/>
</dbReference>
<dbReference type="PANTHER" id="PTHR42852:SF13">
    <property type="entry name" value="PROTEIN DIPZ"/>
    <property type="match status" value="1"/>
</dbReference>
<reference evidence="3 4" key="1">
    <citation type="journal article" date="2019" name="Environ. Microbiol.">
        <title>Species interactions and distinct microbial communities in high Arctic permafrost affected cryosols are associated with the CH4 and CO2 gas fluxes.</title>
        <authorList>
            <person name="Altshuler I."/>
            <person name="Hamel J."/>
            <person name="Turney S."/>
            <person name="Magnuson E."/>
            <person name="Levesque R."/>
            <person name="Greer C."/>
            <person name="Whyte L.G."/>
        </authorList>
    </citation>
    <scope>NUCLEOTIDE SEQUENCE [LARGE SCALE GENOMIC DNA]</scope>
    <source>
        <strain evidence="3 4">42</strain>
    </source>
</reference>
<dbReference type="PROSITE" id="PS00194">
    <property type="entry name" value="THIOREDOXIN_1"/>
    <property type="match status" value="1"/>
</dbReference>
<dbReference type="EMBL" id="RCZH01000013">
    <property type="protein sequence ID" value="TPG37514.1"/>
    <property type="molecule type" value="Genomic_DNA"/>
</dbReference>
<sequence length="263" mass="30034">MKKILLFALLIIAQSFYGQDKVVKKPEYVLLINNEISTKEKLEEYGANGYVKSMNKGVSEKEREELVKKFGDKIGDKEFVITVALFTEEEKKENEKRINSQPIEAKKSVAQPEEYILKVNDKAKDFTLKLVDGKEVKLSDLKGKIVLVNFWATWCAPCLMEFYDIPSKILEPNKANDFVFLAISKGESQEKVMKKVEKLRKDGIDFNYGIDPNEKIWNEYGMNSIPKNFLIDQEGVIRFVATGNAPGNLENIVAEINKLLPNK</sequence>
<evidence type="ECO:0000313" key="3">
    <source>
        <dbReference type="EMBL" id="TPG37514.1"/>
    </source>
</evidence>
<evidence type="ECO:0000259" key="2">
    <source>
        <dbReference type="PROSITE" id="PS51352"/>
    </source>
</evidence>
<evidence type="ECO:0000256" key="1">
    <source>
        <dbReference type="ARBA" id="ARBA00023284"/>
    </source>
</evidence>
<comment type="caution">
    <text evidence="3">The sequence shown here is derived from an EMBL/GenBank/DDBJ whole genome shotgun (WGS) entry which is preliminary data.</text>
</comment>
<dbReference type="SUPFAM" id="SSF52833">
    <property type="entry name" value="Thioredoxin-like"/>
    <property type="match status" value="1"/>
</dbReference>
<dbReference type="GO" id="GO:0016209">
    <property type="term" value="F:antioxidant activity"/>
    <property type="evidence" value="ECO:0007669"/>
    <property type="project" value="InterPro"/>
</dbReference>
<protein>
    <submittedName>
        <fullName evidence="3">TlpA family protein disulfide reductase</fullName>
    </submittedName>
</protein>
<dbReference type="OrthoDB" id="9815205at2"/>
<dbReference type="PROSITE" id="PS51352">
    <property type="entry name" value="THIOREDOXIN_2"/>
    <property type="match status" value="1"/>
</dbReference>
<keyword evidence="4" id="KW-1185">Reference proteome</keyword>
<evidence type="ECO:0000313" key="4">
    <source>
        <dbReference type="Proteomes" id="UP000319700"/>
    </source>
</evidence>
<dbReference type="PANTHER" id="PTHR42852">
    <property type="entry name" value="THIOL:DISULFIDE INTERCHANGE PROTEIN DSBE"/>
    <property type="match status" value="1"/>
</dbReference>
<keyword evidence="1" id="KW-0676">Redox-active center</keyword>
<organism evidence="3 4">
    <name type="scientific">Flavobacterium pectinovorum</name>
    <dbReference type="NCBI Taxonomy" id="29533"/>
    <lineage>
        <taxon>Bacteria</taxon>
        <taxon>Pseudomonadati</taxon>
        <taxon>Bacteroidota</taxon>
        <taxon>Flavobacteriia</taxon>
        <taxon>Flavobacteriales</taxon>
        <taxon>Flavobacteriaceae</taxon>
        <taxon>Flavobacterium</taxon>
    </lineage>
</organism>
<dbReference type="CDD" id="cd02966">
    <property type="entry name" value="TlpA_like_family"/>
    <property type="match status" value="1"/>
</dbReference>
<name>A0A502EK75_9FLAO</name>
<dbReference type="InterPro" id="IPR050553">
    <property type="entry name" value="Thioredoxin_ResA/DsbE_sf"/>
</dbReference>
<feature type="domain" description="Thioredoxin" evidence="2">
    <location>
        <begin position="117"/>
        <end position="261"/>
    </location>
</feature>
<dbReference type="InterPro" id="IPR013766">
    <property type="entry name" value="Thioredoxin_domain"/>
</dbReference>
<dbReference type="RefSeq" id="WP_140509839.1">
    <property type="nucleotide sequence ID" value="NZ_RCZH01000013.1"/>
</dbReference>
<accession>A0A502EK75</accession>
<dbReference type="Gene3D" id="3.40.30.10">
    <property type="entry name" value="Glutaredoxin"/>
    <property type="match status" value="1"/>
</dbReference>
<dbReference type="InterPro" id="IPR036249">
    <property type="entry name" value="Thioredoxin-like_sf"/>
</dbReference>
<dbReference type="AlphaFoldDB" id="A0A502EK75"/>
<dbReference type="GO" id="GO:0016491">
    <property type="term" value="F:oxidoreductase activity"/>
    <property type="evidence" value="ECO:0007669"/>
    <property type="project" value="InterPro"/>
</dbReference>
<gene>
    <name evidence="3" type="ORF">EAH81_18660</name>
</gene>
<proteinExistence type="predicted"/>